<dbReference type="AlphaFoldDB" id="A0A255ZA89"/>
<dbReference type="EMBL" id="NOXX01000168">
    <property type="protein sequence ID" value="OYQ46152.1"/>
    <property type="molecule type" value="Genomic_DNA"/>
</dbReference>
<comment type="caution">
    <text evidence="1">The sequence shown here is derived from an EMBL/GenBank/DDBJ whole genome shotgun (WGS) entry which is preliminary data.</text>
</comment>
<gene>
    <name evidence="2" type="ORF">CHX27_04770</name>
    <name evidence="1" type="ORF">CHX27_15055</name>
</gene>
<dbReference type="Proteomes" id="UP000216035">
    <property type="component" value="Unassembled WGS sequence"/>
</dbReference>
<sequence>MSVLGVPAVQAYRFANGSPNRRRAIRCIFPANALWKFRSAAKDAAAVAHPGAAANGKNGKNGKKRKLSTMSHKVFHDVRNAAFDKLPSTS</sequence>
<accession>A0A255ZA89</accession>
<organism evidence="1 3">
    <name type="scientific">Flavobacterium aurantiibacter</name>
    <dbReference type="NCBI Taxonomy" id="2023067"/>
    <lineage>
        <taxon>Bacteria</taxon>
        <taxon>Pseudomonadati</taxon>
        <taxon>Bacteroidota</taxon>
        <taxon>Flavobacteriia</taxon>
        <taxon>Flavobacteriales</taxon>
        <taxon>Flavobacteriaceae</taxon>
        <taxon>Flavobacterium</taxon>
    </lineage>
</organism>
<evidence type="ECO:0000313" key="3">
    <source>
        <dbReference type="Proteomes" id="UP000216035"/>
    </source>
</evidence>
<evidence type="ECO:0000313" key="1">
    <source>
        <dbReference type="EMBL" id="OYQ38473.1"/>
    </source>
</evidence>
<dbReference type="EMBL" id="NOXX01000228">
    <property type="protein sequence ID" value="OYQ38473.1"/>
    <property type="molecule type" value="Genomic_DNA"/>
</dbReference>
<protein>
    <submittedName>
        <fullName evidence="1">Uncharacterized protein</fullName>
    </submittedName>
</protein>
<evidence type="ECO:0000313" key="2">
    <source>
        <dbReference type="EMBL" id="OYQ46152.1"/>
    </source>
</evidence>
<keyword evidence="3" id="KW-1185">Reference proteome</keyword>
<reference evidence="1 3" key="1">
    <citation type="submission" date="2017-07" db="EMBL/GenBank/DDBJ databases">
        <title>Flavobacterium cyanobacteriorum sp. nov., isolated from cyanobacterial aggregates in a eutrophic lake.</title>
        <authorList>
            <person name="Cai H."/>
        </authorList>
    </citation>
    <scope>NUCLEOTIDE SEQUENCE [LARGE SCALE GENOMIC DNA]</scope>
    <source>
        <strain evidence="1 3">TH167</strain>
    </source>
</reference>
<proteinExistence type="predicted"/>
<name>A0A255ZA89_9FLAO</name>